<sequence length="162" mass="17701">MGLTVQPIKCAAWSPSGLPSSLSLPSGFTLPSAGLRVLGALIGLDSFQASFVRDALEVDVSTIHQLPLLGDPKVFTVLPFPSRWSEATHSAKGHVQLYPMNSRRICVQAIVQIFVSRYDCIWILVTSFWLHLSILSDNQRDHAAPDHLAIGSLNVRDVENQG</sequence>
<keyword evidence="2" id="KW-1185">Reference proteome</keyword>
<name>A0ABD1Y3F3_9MARC</name>
<dbReference type="EMBL" id="JBHFFA010000006">
    <property type="protein sequence ID" value="KAL2621198.1"/>
    <property type="molecule type" value="Genomic_DNA"/>
</dbReference>
<protein>
    <submittedName>
        <fullName evidence="1">Uncharacterized protein</fullName>
    </submittedName>
</protein>
<comment type="caution">
    <text evidence="1">The sequence shown here is derived from an EMBL/GenBank/DDBJ whole genome shotgun (WGS) entry which is preliminary data.</text>
</comment>
<organism evidence="1 2">
    <name type="scientific">Riccia fluitans</name>
    <dbReference type="NCBI Taxonomy" id="41844"/>
    <lineage>
        <taxon>Eukaryota</taxon>
        <taxon>Viridiplantae</taxon>
        <taxon>Streptophyta</taxon>
        <taxon>Embryophyta</taxon>
        <taxon>Marchantiophyta</taxon>
        <taxon>Marchantiopsida</taxon>
        <taxon>Marchantiidae</taxon>
        <taxon>Marchantiales</taxon>
        <taxon>Ricciaceae</taxon>
        <taxon>Riccia</taxon>
    </lineage>
</organism>
<reference evidence="1 2" key="1">
    <citation type="submission" date="2024-09" db="EMBL/GenBank/DDBJ databases">
        <title>Chromosome-scale assembly of Riccia fluitans.</title>
        <authorList>
            <person name="Paukszto L."/>
            <person name="Sawicki J."/>
            <person name="Karawczyk K."/>
            <person name="Piernik-Szablinska J."/>
            <person name="Szczecinska M."/>
            <person name="Mazdziarz M."/>
        </authorList>
    </citation>
    <scope>NUCLEOTIDE SEQUENCE [LARGE SCALE GENOMIC DNA]</scope>
    <source>
        <strain evidence="1">Rf_01</strain>
        <tissue evidence="1">Aerial parts of the thallus</tissue>
    </source>
</reference>
<dbReference type="AlphaFoldDB" id="A0ABD1Y3F3"/>
<proteinExistence type="predicted"/>
<evidence type="ECO:0000313" key="2">
    <source>
        <dbReference type="Proteomes" id="UP001605036"/>
    </source>
</evidence>
<accession>A0ABD1Y3F3</accession>
<evidence type="ECO:0000313" key="1">
    <source>
        <dbReference type="EMBL" id="KAL2621198.1"/>
    </source>
</evidence>
<dbReference type="Proteomes" id="UP001605036">
    <property type="component" value="Unassembled WGS sequence"/>
</dbReference>
<gene>
    <name evidence="1" type="ORF">R1flu_001403</name>
</gene>